<dbReference type="OMA" id="ILIQGCN"/>
<dbReference type="EMBL" id="KK113929">
    <property type="protein sequence ID" value="KFM61385.1"/>
    <property type="molecule type" value="Genomic_DNA"/>
</dbReference>
<accession>A0A087T8E6</accession>
<feature type="non-terminal residue" evidence="1">
    <location>
        <position position="69"/>
    </location>
</feature>
<evidence type="ECO:0000313" key="1">
    <source>
        <dbReference type="EMBL" id="KFM61385.1"/>
    </source>
</evidence>
<name>A0A087T8E6_STEMI</name>
<keyword evidence="2" id="KW-1185">Reference proteome</keyword>
<protein>
    <submittedName>
        <fullName evidence="1">Uncharacterized protein</fullName>
    </submittedName>
</protein>
<dbReference type="AlphaFoldDB" id="A0A087T8E6"/>
<evidence type="ECO:0000313" key="2">
    <source>
        <dbReference type="Proteomes" id="UP000054359"/>
    </source>
</evidence>
<sequence>MEEILKLQQFKPEKLVELCRMHLTFTLDLHDDEFSALMDRGNGKKKSRGYLSRLLKEKPVLETMPLNQE</sequence>
<dbReference type="Proteomes" id="UP000054359">
    <property type="component" value="Unassembled WGS sequence"/>
</dbReference>
<gene>
    <name evidence="1" type="ORF">X975_20672</name>
</gene>
<reference evidence="1 2" key="1">
    <citation type="submission" date="2013-11" db="EMBL/GenBank/DDBJ databases">
        <title>Genome sequencing of Stegodyphus mimosarum.</title>
        <authorList>
            <person name="Bechsgaard J."/>
        </authorList>
    </citation>
    <scope>NUCLEOTIDE SEQUENCE [LARGE SCALE GENOMIC DNA]</scope>
</reference>
<organism evidence="1 2">
    <name type="scientific">Stegodyphus mimosarum</name>
    <name type="common">African social velvet spider</name>
    <dbReference type="NCBI Taxonomy" id="407821"/>
    <lineage>
        <taxon>Eukaryota</taxon>
        <taxon>Metazoa</taxon>
        <taxon>Ecdysozoa</taxon>
        <taxon>Arthropoda</taxon>
        <taxon>Chelicerata</taxon>
        <taxon>Arachnida</taxon>
        <taxon>Araneae</taxon>
        <taxon>Araneomorphae</taxon>
        <taxon>Entelegynae</taxon>
        <taxon>Eresoidea</taxon>
        <taxon>Eresidae</taxon>
        <taxon>Stegodyphus</taxon>
    </lineage>
</organism>
<proteinExistence type="predicted"/>
<dbReference type="OrthoDB" id="10384888at2759"/>